<dbReference type="AlphaFoldDB" id="A0ABD3APQ6"/>
<proteinExistence type="predicted"/>
<keyword evidence="2" id="KW-1185">Reference proteome</keyword>
<evidence type="ECO:0000313" key="1">
    <source>
        <dbReference type="EMBL" id="KAL3533189.1"/>
    </source>
</evidence>
<name>A0ABD3APQ6_9GENT</name>
<protein>
    <submittedName>
        <fullName evidence="1">Uncharacterized protein</fullName>
    </submittedName>
</protein>
<dbReference type="Proteomes" id="UP001630127">
    <property type="component" value="Unassembled WGS sequence"/>
</dbReference>
<reference evidence="1 2" key="1">
    <citation type="submission" date="2024-11" db="EMBL/GenBank/DDBJ databases">
        <title>A near-complete genome assembly of Cinchona calisaya.</title>
        <authorList>
            <person name="Lian D.C."/>
            <person name="Zhao X.W."/>
            <person name="Wei L."/>
        </authorList>
    </citation>
    <scope>NUCLEOTIDE SEQUENCE [LARGE SCALE GENOMIC DNA]</scope>
    <source>
        <tissue evidence="1">Nenye</tissue>
    </source>
</reference>
<evidence type="ECO:0000313" key="2">
    <source>
        <dbReference type="Proteomes" id="UP001630127"/>
    </source>
</evidence>
<sequence length="95" mass="10528">MMETEVAIILDVEHPLPNKEIQISNSLEAIGEDLGDNDVQVVNSSNISNLNLVDINQEEAGEDKELTMVDDPTSVDELELLNGKSIEEILSYSWN</sequence>
<organism evidence="1 2">
    <name type="scientific">Cinchona calisaya</name>
    <dbReference type="NCBI Taxonomy" id="153742"/>
    <lineage>
        <taxon>Eukaryota</taxon>
        <taxon>Viridiplantae</taxon>
        <taxon>Streptophyta</taxon>
        <taxon>Embryophyta</taxon>
        <taxon>Tracheophyta</taxon>
        <taxon>Spermatophyta</taxon>
        <taxon>Magnoliopsida</taxon>
        <taxon>eudicotyledons</taxon>
        <taxon>Gunneridae</taxon>
        <taxon>Pentapetalae</taxon>
        <taxon>asterids</taxon>
        <taxon>lamiids</taxon>
        <taxon>Gentianales</taxon>
        <taxon>Rubiaceae</taxon>
        <taxon>Cinchonoideae</taxon>
        <taxon>Cinchoneae</taxon>
        <taxon>Cinchona</taxon>
    </lineage>
</organism>
<accession>A0ABD3APQ6</accession>
<comment type="caution">
    <text evidence="1">The sequence shown here is derived from an EMBL/GenBank/DDBJ whole genome shotgun (WGS) entry which is preliminary data.</text>
</comment>
<dbReference type="EMBL" id="JBJUIK010000003">
    <property type="protein sequence ID" value="KAL3533189.1"/>
    <property type="molecule type" value="Genomic_DNA"/>
</dbReference>
<gene>
    <name evidence="1" type="ORF">ACH5RR_006710</name>
</gene>